<evidence type="ECO:0000313" key="3">
    <source>
        <dbReference type="Proteomes" id="UP000315439"/>
    </source>
</evidence>
<dbReference type="RefSeq" id="WP_142935405.1">
    <property type="nucleotide sequence ID" value="NZ_ML660174.1"/>
</dbReference>
<proteinExistence type="predicted"/>
<comment type="caution">
    <text evidence="2">The sequence shown here is derived from an EMBL/GenBank/DDBJ whole genome shotgun (WGS) entry which is preliminary data.</text>
</comment>
<feature type="signal peptide" evidence="1">
    <location>
        <begin position="1"/>
        <end position="34"/>
    </location>
</feature>
<dbReference type="PANTHER" id="PTHR40940:SF1">
    <property type="entry name" value="PROTEIN BATD"/>
    <property type="match status" value="1"/>
</dbReference>
<gene>
    <name evidence="2" type="ORF">FLL46_26525</name>
</gene>
<organism evidence="2 3">
    <name type="scientific">Aliikangiella coralliicola</name>
    <dbReference type="NCBI Taxonomy" id="2592383"/>
    <lineage>
        <taxon>Bacteria</taxon>
        <taxon>Pseudomonadati</taxon>
        <taxon>Pseudomonadota</taxon>
        <taxon>Gammaproteobacteria</taxon>
        <taxon>Oceanospirillales</taxon>
        <taxon>Pleioneaceae</taxon>
        <taxon>Aliikangiella</taxon>
    </lineage>
</organism>
<feature type="chain" id="PRO_5022245808" evidence="1">
    <location>
        <begin position="35"/>
        <end position="575"/>
    </location>
</feature>
<name>A0A545TSS2_9GAMM</name>
<evidence type="ECO:0000256" key="1">
    <source>
        <dbReference type="SAM" id="SignalP"/>
    </source>
</evidence>
<accession>A0A545TSS2</accession>
<evidence type="ECO:0000313" key="2">
    <source>
        <dbReference type="EMBL" id="TQV80275.1"/>
    </source>
</evidence>
<dbReference type="PANTHER" id="PTHR40940">
    <property type="entry name" value="PROTEIN BATD-RELATED"/>
    <property type="match status" value="1"/>
</dbReference>
<dbReference type="EMBL" id="VIKS01000018">
    <property type="protein sequence ID" value="TQV80275.1"/>
    <property type="molecule type" value="Genomic_DNA"/>
</dbReference>
<dbReference type="AlphaFoldDB" id="A0A545TSS2"/>
<sequence>MQSMRLTLKRPKIKLSMIKFLALFLLLVSNTVSAKLTQTIDRTDISAGETFVLDIQIDGETNVQPDLSLIPSSFTIVSNSQYQHTQIVNGSRSAIKGWKIKLKTLQTGKVTIPSITVGNESTKPIVLTIKDSSDQLDLNGQSKAIFLEAEVDQEDAYVQQQIIYTISLYRSVNTHYASLTEPTAENSIVEKLGDDVQFEKMINNRRYIVTKRKYAIFPQQSGNLLISPVSFTADVNDNSQRRRSVFLNSTRPVSITTKPINLAVKPKPASASNPWLPAQNVILADKWTPTTNELKVGEPVTWTLLMTVQGLSESQLPELSLPTIDGLQLYPDTPQKERQIDGKGIMGQRIEKYAVIPSKEGTITIPEIKLNWWDTVNNVQKTAILPSKTFNVLAGEAITKEPQPVDLPPIGVDSDLTTPVNDKALKQWQMISAGLLALWLLTLIAYFNKKSGVPKNSAKTKKAQDKIVGESQKENLRLARKAINNGDLVELEKTIINLVKSLGYSNIHSIGSLSNQVSNQELIDKLNSLEAGLYSATQKNHSIVLENKDLDLLINEISGQRSSKGSESIPPLYPR</sequence>
<reference evidence="2 3" key="1">
    <citation type="submission" date="2019-07" db="EMBL/GenBank/DDBJ databases">
        <title>Draft genome for Aliikangiella sp. M105.</title>
        <authorList>
            <person name="Wang G."/>
        </authorList>
    </citation>
    <scope>NUCLEOTIDE SEQUENCE [LARGE SCALE GENOMIC DNA]</scope>
    <source>
        <strain evidence="2 3">M105</strain>
    </source>
</reference>
<protein>
    <submittedName>
        <fullName evidence="2">Protein BatD</fullName>
    </submittedName>
</protein>
<dbReference type="Pfam" id="PF13584">
    <property type="entry name" value="BatD"/>
    <property type="match status" value="2"/>
</dbReference>
<dbReference type="InterPro" id="IPR025738">
    <property type="entry name" value="BatD"/>
</dbReference>
<keyword evidence="1" id="KW-0732">Signal</keyword>
<dbReference type="Proteomes" id="UP000315439">
    <property type="component" value="Unassembled WGS sequence"/>
</dbReference>
<keyword evidence="3" id="KW-1185">Reference proteome</keyword>
<dbReference type="OrthoDB" id="5293418at2"/>